<feature type="transmembrane region" description="Helical" evidence="1">
    <location>
        <begin position="180"/>
        <end position="198"/>
    </location>
</feature>
<protein>
    <submittedName>
        <fullName evidence="2">Uncharacterized protein</fullName>
    </submittedName>
</protein>
<evidence type="ECO:0000256" key="1">
    <source>
        <dbReference type="SAM" id="Phobius"/>
    </source>
</evidence>
<proteinExistence type="predicted"/>
<name>A0A7S3QJS0_9STRA</name>
<keyword evidence="1" id="KW-0812">Transmembrane</keyword>
<keyword evidence="1" id="KW-0472">Membrane</keyword>
<reference evidence="2" key="1">
    <citation type="submission" date="2021-01" db="EMBL/GenBank/DDBJ databases">
        <authorList>
            <person name="Corre E."/>
            <person name="Pelletier E."/>
            <person name="Niang G."/>
            <person name="Scheremetjew M."/>
            <person name="Finn R."/>
            <person name="Kale V."/>
            <person name="Holt S."/>
            <person name="Cochrane G."/>
            <person name="Meng A."/>
            <person name="Brown T."/>
            <person name="Cohen L."/>
        </authorList>
    </citation>
    <scope>NUCLEOTIDE SEQUENCE</scope>
    <source>
        <strain evidence="2">MM31A-1</strain>
    </source>
</reference>
<keyword evidence="1" id="KW-1133">Transmembrane helix</keyword>
<feature type="transmembrane region" description="Helical" evidence="1">
    <location>
        <begin position="7"/>
        <end position="27"/>
    </location>
</feature>
<gene>
    <name evidence="2" type="ORF">CDEB00056_LOCUS23851</name>
</gene>
<sequence length="411" mass="47925">MASRNRSMASILLIVVIAALFVLMLTFHSPTINELVLSHMGIFLWTGLLQYGIDTADHPVYKARYYALLEDWEKRVEIDEKHLFFSKRLNTDSDFLSGEEEFMHFIEGIDALSNNGEPEKAIQYLAQFSPTTGDESEEIEALLEFMSDHQDLKKIQKKYVLLATDILQEYKFAEDVTNPHVYVCYFSFFVVGQVILLWRAIIVKRKKTWIWGQSFFLLFSSIAYGSYLGSTQLTRLLSFEIPIYDLSKSIILNNVERAHGPSNSLERARQIFLKYPFQYDDLLVHVPMHLMSQVMHRELSKCNHPIVSMHEPESLMHCKSAHKIVHTIALMMEANESQDYIYLLDFWYDRIELILQAEVSPYIDQRSASLDRQKYSTSIMSSPENLRTVIDDWIHRVEDDFDVAVENYQDL</sequence>
<feature type="transmembrane region" description="Helical" evidence="1">
    <location>
        <begin position="210"/>
        <end position="229"/>
    </location>
</feature>
<organism evidence="2">
    <name type="scientific">Chaetoceros debilis</name>
    <dbReference type="NCBI Taxonomy" id="122233"/>
    <lineage>
        <taxon>Eukaryota</taxon>
        <taxon>Sar</taxon>
        <taxon>Stramenopiles</taxon>
        <taxon>Ochrophyta</taxon>
        <taxon>Bacillariophyta</taxon>
        <taxon>Coscinodiscophyceae</taxon>
        <taxon>Chaetocerotophycidae</taxon>
        <taxon>Chaetocerotales</taxon>
        <taxon>Chaetocerotaceae</taxon>
        <taxon>Chaetoceros</taxon>
    </lineage>
</organism>
<dbReference type="EMBL" id="HBIO01031120">
    <property type="protein sequence ID" value="CAE0478998.1"/>
    <property type="molecule type" value="Transcribed_RNA"/>
</dbReference>
<evidence type="ECO:0000313" key="2">
    <source>
        <dbReference type="EMBL" id="CAE0478998.1"/>
    </source>
</evidence>
<accession>A0A7S3QJS0</accession>
<dbReference type="AlphaFoldDB" id="A0A7S3QJS0"/>